<evidence type="ECO:0008006" key="5">
    <source>
        <dbReference type="Google" id="ProtNLM"/>
    </source>
</evidence>
<dbReference type="PANTHER" id="PTHR20883">
    <property type="entry name" value="PHYTANOYL-COA DIOXYGENASE DOMAIN CONTAINING 1"/>
    <property type="match status" value="1"/>
</dbReference>
<comment type="caution">
    <text evidence="3">The sequence shown here is derived from an EMBL/GenBank/DDBJ whole genome shotgun (WGS) entry which is preliminary data.</text>
</comment>
<dbReference type="SUPFAM" id="SSF51197">
    <property type="entry name" value="Clavaminate synthase-like"/>
    <property type="match status" value="1"/>
</dbReference>
<dbReference type="Proteomes" id="UP000613740">
    <property type="component" value="Unassembled WGS sequence"/>
</dbReference>
<evidence type="ECO:0000313" key="4">
    <source>
        <dbReference type="Proteomes" id="UP000613740"/>
    </source>
</evidence>
<organism evidence="3 4">
    <name type="scientific">Chlamydomonas schloesseri</name>
    <dbReference type="NCBI Taxonomy" id="2026947"/>
    <lineage>
        <taxon>Eukaryota</taxon>
        <taxon>Viridiplantae</taxon>
        <taxon>Chlorophyta</taxon>
        <taxon>core chlorophytes</taxon>
        <taxon>Chlorophyceae</taxon>
        <taxon>CS clade</taxon>
        <taxon>Chlamydomonadales</taxon>
        <taxon>Chlamydomonadaceae</taxon>
        <taxon>Chlamydomonas</taxon>
    </lineage>
</organism>
<dbReference type="InterPro" id="IPR008775">
    <property type="entry name" value="Phytyl_CoA_dOase-like"/>
</dbReference>
<evidence type="ECO:0000313" key="3">
    <source>
        <dbReference type="EMBL" id="KAG2430346.1"/>
    </source>
</evidence>
<feature type="compositionally biased region" description="Low complexity" evidence="2">
    <location>
        <begin position="51"/>
        <end position="64"/>
    </location>
</feature>
<comment type="cofactor">
    <cofactor evidence="1">
        <name>Fe cation</name>
        <dbReference type="ChEBI" id="CHEBI:24875"/>
    </cofactor>
</comment>
<dbReference type="Gene3D" id="2.60.120.620">
    <property type="entry name" value="q2cbj1_9rhob like domain"/>
    <property type="match status" value="1"/>
</dbReference>
<keyword evidence="4" id="KW-1185">Reference proteome</keyword>
<protein>
    <recommendedName>
        <fullName evidence="5">Phytanoyl-CoA dioxygenase</fullName>
    </recommendedName>
</protein>
<evidence type="ECO:0000256" key="2">
    <source>
        <dbReference type="SAM" id="MobiDB-lite"/>
    </source>
</evidence>
<dbReference type="AlphaFoldDB" id="A0A835VZ50"/>
<dbReference type="OrthoDB" id="445007at2759"/>
<feature type="region of interest" description="Disordered" evidence="2">
    <location>
        <begin position="106"/>
        <end position="133"/>
    </location>
</feature>
<sequence>MMQHQRRHQAVSSAVKLPDLGLMGCAKLHRLVLAALGIPLGEAAGPAVPSQQQQLQQQRHNQNNSRCSKDAWAEAGAAARGDGPRAWSLGTAVAAADCDSRGSGACSGSSSSSNGCSSCSSGSGGQGSSGMSTAADYGRAAGPYLFNEQFIIKPPRSTARSAFGWHRDSDWCRGRPEFQYSPYISVWTALDDMEAGNGALAVIPQSHLITSSHHAPAAAVAAPPPVQGGGGQQGTAAAAAAAAAVEAAAQLEPPPRCSTGAAAGASGGTRTAAPAPPTAGAGALPHQQQQQLLLLPAGSVVVFSDTLLHASGPNASRHMRRAWMPQFSAAPILRRHCACQQKEAEESEQPQMQQVQAQPPACHPQHPVTDRPAERLLTPPPPAAVLLPVALAVPLQAFAPASL</sequence>
<dbReference type="EMBL" id="JAEHOD010000079">
    <property type="protein sequence ID" value="KAG2430346.1"/>
    <property type="molecule type" value="Genomic_DNA"/>
</dbReference>
<feature type="region of interest" description="Disordered" evidence="2">
    <location>
        <begin position="250"/>
        <end position="284"/>
    </location>
</feature>
<proteinExistence type="predicted"/>
<reference evidence="3" key="1">
    <citation type="journal article" date="2020" name="bioRxiv">
        <title>Comparative genomics of Chlamydomonas.</title>
        <authorList>
            <person name="Craig R.J."/>
            <person name="Hasan A.R."/>
            <person name="Ness R.W."/>
            <person name="Keightley P.D."/>
        </authorList>
    </citation>
    <scope>NUCLEOTIDE SEQUENCE</scope>
    <source>
        <strain evidence="3">CCAP 11/173</strain>
    </source>
</reference>
<dbReference type="PANTHER" id="PTHR20883:SF46">
    <property type="entry name" value="PHYTANOYL-COA HYDROXYLASE"/>
    <property type="match status" value="1"/>
</dbReference>
<gene>
    <name evidence="3" type="ORF">HYH02_013710</name>
</gene>
<dbReference type="Pfam" id="PF05721">
    <property type="entry name" value="PhyH"/>
    <property type="match status" value="1"/>
</dbReference>
<feature type="compositionally biased region" description="Low complexity" evidence="2">
    <location>
        <begin position="259"/>
        <end position="284"/>
    </location>
</feature>
<evidence type="ECO:0000256" key="1">
    <source>
        <dbReference type="ARBA" id="ARBA00001962"/>
    </source>
</evidence>
<accession>A0A835VZ50</accession>
<feature type="compositionally biased region" description="Low complexity" evidence="2">
    <location>
        <begin position="106"/>
        <end position="121"/>
    </location>
</feature>
<name>A0A835VZ50_9CHLO</name>
<feature type="region of interest" description="Disordered" evidence="2">
    <location>
        <begin position="49"/>
        <end position="68"/>
    </location>
</feature>